<name>A0A4Y6UML1_9PROT</name>
<reference evidence="3 4" key="1">
    <citation type="submission" date="2019-03" db="EMBL/GenBank/DDBJ databases">
        <title>The complete genome sequence of Swingsia samuiensis NBRC107927(T).</title>
        <authorList>
            <person name="Chua K.-O."/>
            <person name="Chan K.-G."/>
            <person name="See-Too W.-S."/>
        </authorList>
    </citation>
    <scope>NUCLEOTIDE SEQUENCE [LARGE SCALE GENOMIC DNA]</scope>
    <source>
        <strain evidence="3 4">AH83</strain>
    </source>
</reference>
<keyword evidence="4" id="KW-1185">Reference proteome</keyword>
<feature type="compositionally biased region" description="Polar residues" evidence="1">
    <location>
        <begin position="141"/>
        <end position="164"/>
    </location>
</feature>
<feature type="signal peptide" evidence="2">
    <location>
        <begin position="1"/>
        <end position="26"/>
    </location>
</feature>
<dbReference type="OrthoDB" id="7285050at2"/>
<organism evidence="3 4">
    <name type="scientific">Swingsia samuiensis</name>
    <dbReference type="NCBI Taxonomy" id="1293412"/>
    <lineage>
        <taxon>Bacteria</taxon>
        <taxon>Pseudomonadati</taxon>
        <taxon>Pseudomonadota</taxon>
        <taxon>Alphaproteobacteria</taxon>
        <taxon>Acetobacterales</taxon>
        <taxon>Acetobacteraceae</taxon>
        <taxon>Swingsia</taxon>
    </lineage>
</organism>
<gene>
    <name evidence="3" type="ORF">E3D00_06600</name>
</gene>
<sequence>MRKLSLLFLMSAPIALASLSGTSAFAAHHAHGTANLPQLPPTTAHNLNQPDTKTLTPAQQVALPDGGAPPPPHGYVAVDDSEVRIANFSNAARTHLPVGLPPTNPQQSVGQPNNLPSHFSLFGMPVKFNAPVAPPYRTEDASSSFDGRNGQNNILPQADSSLIH</sequence>
<proteinExistence type="predicted"/>
<feature type="region of interest" description="Disordered" evidence="1">
    <location>
        <begin position="133"/>
        <end position="164"/>
    </location>
</feature>
<dbReference type="KEGG" id="ssam:E3D00_06600"/>
<dbReference type="Proteomes" id="UP000316313">
    <property type="component" value="Chromosome"/>
</dbReference>
<protein>
    <submittedName>
        <fullName evidence="3">Uncharacterized protein</fullName>
    </submittedName>
</protein>
<dbReference type="AlphaFoldDB" id="A0A4Y6UML1"/>
<dbReference type="EMBL" id="CP038141">
    <property type="protein sequence ID" value="QDH17265.1"/>
    <property type="molecule type" value="Genomic_DNA"/>
</dbReference>
<evidence type="ECO:0000313" key="4">
    <source>
        <dbReference type="Proteomes" id="UP000316313"/>
    </source>
</evidence>
<keyword evidence="2" id="KW-0732">Signal</keyword>
<accession>A0A4Y6UML1</accession>
<dbReference type="RefSeq" id="WP_141461042.1">
    <property type="nucleotide sequence ID" value="NZ_CP038141.1"/>
</dbReference>
<evidence type="ECO:0000256" key="2">
    <source>
        <dbReference type="SAM" id="SignalP"/>
    </source>
</evidence>
<evidence type="ECO:0000313" key="3">
    <source>
        <dbReference type="EMBL" id="QDH17265.1"/>
    </source>
</evidence>
<feature type="chain" id="PRO_5021385648" evidence="2">
    <location>
        <begin position="27"/>
        <end position="164"/>
    </location>
</feature>
<evidence type="ECO:0000256" key="1">
    <source>
        <dbReference type="SAM" id="MobiDB-lite"/>
    </source>
</evidence>